<dbReference type="OrthoDB" id="9787837at2"/>
<evidence type="ECO:0000256" key="2">
    <source>
        <dbReference type="ARBA" id="ARBA00022448"/>
    </source>
</evidence>
<dbReference type="CDD" id="cd06261">
    <property type="entry name" value="TM_PBP2"/>
    <property type="match status" value="1"/>
</dbReference>
<comment type="similarity">
    <text evidence="7">Belongs to the binding-protein-dependent transport system permease family.</text>
</comment>
<organism evidence="9 10">
    <name type="scientific">Thermohalobacter berrensis</name>
    <dbReference type="NCBI Taxonomy" id="99594"/>
    <lineage>
        <taxon>Bacteria</taxon>
        <taxon>Bacillati</taxon>
        <taxon>Bacillota</taxon>
        <taxon>Tissierellia</taxon>
        <taxon>Tissierellales</taxon>
        <taxon>Thermohalobacteraceae</taxon>
        <taxon>Thermohalobacter</taxon>
    </lineage>
</organism>
<keyword evidence="3" id="KW-1003">Cell membrane</keyword>
<evidence type="ECO:0000256" key="6">
    <source>
        <dbReference type="ARBA" id="ARBA00023136"/>
    </source>
</evidence>
<dbReference type="AlphaFoldDB" id="A0A419T5N2"/>
<accession>A0A419T5N2</accession>
<dbReference type="EMBL" id="MCIB01000009">
    <property type="protein sequence ID" value="RKD32743.1"/>
    <property type="molecule type" value="Genomic_DNA"/>
</dbReference>
<dbReference type="GO" id="GO:0055085">
    <property type="term" value="P:transmembrane transport"/>
    <property type="evidence" value="ECO:0007669"/>
    <property type="project" value="InterPro"/>
</dbReference>
<dbReference type="RefSeq" id="WP_120168262.1">
    <property type="nucleotide sequence ID" value="NZ_MCIB01000009.1"/>
</dbReference>
<evidence type="ECO:0000256" key="1">
    <source>
        <dbReference type="ARBA" id="ARBA00004651"/>
    </source>
</evidence>
<evidence type="ECO:0000313" key="9">
    <source>
        <dbReference type="EMBL" id="RKD32743.1"/>
    </source>
</evidence>
<evidence type="ECO:0000313" key="10">
    <source>
        <dbReference type="Proteomes" id="UP000284177"/>
    </source>
</evidence>
<feature type="domain" description="ABC transmembrane type-1" evidence="8">
    <location>
        <begin position="71"/>
        <end position="260"/>
    </location>
</feature>
<keyword evidence="4 7" id="KW-0812">Transmembrane</keyword>
<sequence>MEKKKGIKFSRIIFYLIIIGYALIALGPYIWTFITSLKPTSEVNNFSIDFSTLSFKNYTFLWKKFPFGRWFLNSVIVAAIVSIGNVLFNSLAGYALARINFPGRKALFLAVLSMMMVPGQIVMVPTFMLLTKLGWVNTYKGLTIPFLTSLFGIFLMRQFFLSMPKSIEEAATIDGLGRFGIFFRIVLPMAKPALATQFIITFNGNWNSFLWPSLLAKSSEMYTLPVGLNSFQGQYYQFWDQVMAGVMILSIPSIIIFLIFQKNFIKGISTTGMKG</sequence>
<dbReference type="SUPFAM" id="SSF161098">
    <property type="entry name" value="MetI-like"/>
    <property type="match status" value="1"/>
</dbReference>
<dbReference type="Proteomes" id="UP000284177">
    <property type="component" value="Unassembled WGS sequence"/>
</dbReference>
<evidence type="ECO:0000256" key="4">
    <source>
        <dbReference type="ARBA" id="ARBA00022692"/>
    </source>
</evidence>
<feature type="transmembrane region" description="Helical" evidence="7">
    <location>
        <begin position="12"/>
        <end position="31"/>
    </location>
</feature>
<dbReference type="PANTHER" id="PTHR43744:SF8">
    <property type="entry name" value="SN-GLYCEROL-3-PHOSPHATE TRANSPORT SYSTEM PERMEASE PROTEIN UGPE"/>
    <property type="match status" value="1"/>
</dbReference>
<evidence type="ECO:0000256" key="5">
    <source>
        <dbReference type="ARBA" id="ARBA00022989"/>
    </source>
</evidence>
<dbReference type="Gene3D" id="1.10.3720.10">
    <property type="entry name" value="MetI-like"/>
    <property type="match status" value="1"/>
</dbReference>
<gene>
    <name evidence="9" type="ORF">BET03_10440</name>
</gene>
<comment type="caution">
    <text evidence="9">The sequence shown here is derived from an EMBL/GenBank/DDBJ whole genome shotgun (WGS) entry which is preliminary data.</text>
</comment>
<feature type="transmembrane region" description="Helical" evidence="7">
    <location>
        <begin position="238"/>
        <end position="260"/>
    </location>
</feature>
<evidence type="ECO:0000259" key="8">
    <source>
        <dbReference type="PROSITE" id="PS50928"/>
    </source>
</evidence>
<keyword evidence="5 7" id="KW-1133">Transmembrane helix</keyword>
<dbReference type="PROSITE" id="PS50928">
    <property type="entry name" value="ABC_TM1"/>
    <property type="match status" value="1"/>
</dbReference>
<proteinExistence type="inferred from homology"/>
<evidence type="ECO:0000256" key="3">
    <source>
        <dbReference type="ARBA" id="ARBA00022475"/>
    </source>
</evidence>
<comment type="subcellular location">
    <subcellularLocation>
        <location evidence="1 7">Cell membrane</location>
        <topology evidence="1 7">Multi-pass membrane protein</topology>
    </subcellularLocation>
</comment>
<feature type="transmembrane region" description="Helical" evidence="7">
    <location>
        <begin position="181"/>
        <end position="202"/>
    </location>
</feature>
<feature type="transmembrane region" description="Helical" evidence="7">
    <location>
        <begin position="142"/>
        <end position="160"/>
    </location>
</feature>
<keyword evidence="2 7" id="KW-0813">Transport</keyword>
<keyword evidence="10" id="KW-1185">Reference proteome</keyword>
<feature type="transmembrane region" description="Helical" evidence="7">
    <location>
        <begin position="106"/>
        <end position="130"/>
    </location>
</feature>
<dbReference type="InterPro" id="IPR000515">
    <property type="entry name" value="MetI-like"/>
</dbReference>
<dbReference type="Pfam" id="PF00528">
    <property type="entry name" value="BPD_transp_1"/>
    <property type="match status" value="1"/>
</dbReference>
<keyword evidence="6 7" id="KW-0472">Membrane</keyword>
<protein>
    <submittedName>
        <fullName evidence="9">ABC transporter permease</fullName>
    </submittedName>
</protein>
<name>A0A419T5N2_9FIRM</name>
<dbReference type="GO" id="GO:0005886">
    <property type="term" value="C:plasma membrane"/>
    <property type="evidence" value="ECO:0007669"/>
    <property type="project" value="UniProtKB-SubCell"/>
</dbReference>
<reference evidence="9 10" key="1">
    <citation type="submission" date="2016-08" db="EMBL/GenBank/DDBJ databases">
        <title>Novel Firmicutes and Novel Genomes.</title>
        <authorList>
            <person name="Poppleton D.I."/>
            <person name="Gribaldo S."/>
        </authorList>
    </citation>
    <scope>NUCLEOTIDE SEQUENCE [LARGE SCALE GENOMIC DNA]</scope>
    <source>
        <strain evidence="9 10">CTT3</strain>
    </source>
</reference>
<dbReference type="PANTHER" id="PTHR43744">
    <property type="entry name" value="ABC TRANSPORTER PERMEASE PROTEIN MG189-RELATED-RELATED"/>
    <property type="match status" value="1"/>
</dbReference>
<evidence type="ECO:0000256" key="7">
    <source>
        <dbReference type="RuleBase" id="RU363032"/>
    </source>
</evidence>
<feature type="transmembrane region" description="Helical" evidence="7">
    <location>
        <begin position="70"/>
        <end position="94"/>
    </location>
</feature>
<dbReference type="InterPro" id="IPR035906">
    <property type="entry name" value="MetI-like_sf"/>
</dbReference>